<evidence type="ECO:0000313" key="1">
    <source>
        <dbReference type="EMBL" id="TEB23035.1"/>
    </source>
</evidence>
<keyword evidence="2" id="KW-1185">Reference proteome</keyword>
<organism evidence="1 2">
    <name type="scientific">Coprinellus micaceus</name>
    <name type="common">Glistening ink-cap mushroom</name>
    <name type="synonym">Coprinus micaceus</name>
    <dbReference type="NCBI Taxonomy" id="71717"/>
    <lineage>
        <taxon>Eukaryota</taxon>
        <taxon>Fungi</taxon>
        <taxon>Dikarya</taxon>
        <taxon>Basidiomycota</taxon>
        <taxon>Agaricomycotina</taxon>
        <taxon>Agaricomycetes</taxon>
        <taxon>Agaricomycetidae</taxon>
        <taxon>Agaricales</taxon>
        <taxon>Agaricineae</taxon>
        <taxon>Psathyrellaceae</taxon>
        <taxon>Coprinellus</taxon>
    </lineage>
</organism>
<proteinExistence type="predicted"/>
<sequence length="124" mass="14669">KAIPPPVYNGTPSMSCFHQFMLSSIMFLDDAGVPRNRRVYRLHTFLKGKAYAYYAQEVSYNVTKWLMNRFFDGLFNACFPVDFKEKQREKLENFKQNNMEIHSYWSQLTELFLTTGVCKDREKG</sequence>
<evidence type="ECO:0008006" key="3">
    <source>
        <dbReference type="Google" id="ProtNLM"/>
    </source>
</evidence>
<reference evidence="1 2" key="1">
    <citation type="journal article" date="2019" name="Nat. Ecol. Evol.">
        <title>Megaphylogeny resolves global patterns of mushroom evolution.</title>
        <authorList>
            <person name="Varga T."/>
            <person name="Krizsan K."/>
            <person name="Foldi C."/>
            <person name="Dima B."/>
            <person name="Sanchez-Garcia M."/>
            <person name="Sanchez-Ramirez S."/>
            <person name="Szollosi G.J."/>
            <person name="Szarkandi J.G."/>
            <person name="Papp V."/>
            <person name="Albert L."/>
            <person name="Andreopoulos W."/>
            <person name="Angelini C."/>
            <person name="Antonin V."/>
            <person name="Barry K.W."/>
            <person name="Bougher N.L."/>
            <person name="Buchanan P."/>
            <person name="Buyck B."/>
            <person name="Bense V."/>
            <person name="Catcheside P."/>
            <person name="Chovatia M."/>
            <person name="Cooper J."/>
            <person name="Damon W."/>
            <person name="Desjardin D."/>
            <person name="Finy P."/>
            <person name="Geml J."/>
            <person name="Haridas S."/>
            <person name="Hughes K."/>
            <person name="Justo A."/>
            <person name="Karasinski D."/>
            <person name="Kautmanova I."/>
            <person name="Kiss B."/>
            <person name="Kocsube S."/>
            <person name="Kotiranta H."/>
            <person name="LaButti K.M."/>
            <person name="Lechner B.E."/>
            <person name="Liimatainen K."/>
            <person name="Lipzen A."/>
            <person name="Lukacs Z."/>
            <person name="Mihaltcheva S."/>
            <person name="Morgado L.N."/>
            <person name="Niskanen T."/>
            <person name="Noordeloos M.E."/>
            <person name="Ohm R.A."/>
            <person name="Ortiz-Santana B."/>
            <person name="Ovrebo C."/>
            <person name="Racz N."/>
            <person name="Riley R."/>
            <person name="Savchenko A."/>
            <person name="Shiryaev A."/>
            <person name="Soop K."/>
            <person name="Spirin V."/>
            <person name="Szebenyi C."/>
            <person name="Tomsovsky M."/>
            <person name="Tulloss R.E."/>
            <person name="Uehling J."/>
            <person name="Grigoriev I.V."/>
            <person name="Vagvolgyi C."/>
            <person name="Papp T."/>
            <person name="Martin F.M."/>
            <person name="Miettinen O."/>
            <person name="Hibbett D.S."/>
            <person name="Nagy L.G."/>
        </authorList>
    </citation>
    <scope>NUCLEOTIDE SEQUENCE [LARGE SCALE GENOMIC DNA]</scope>
    <source>
        <strain evidence="1 2">FP101781</strain>
    </source>
</reference>
<dbReference type="STRING" id="71717.A0A4Y7SMG6"/>
<accession>A0A4Y7SMG6</accession>
<comment type="caution">
    <text evidence="1">The sequence shown here is derived from an EMBL/GenBank/DDBJ whole genome shotgun (WGS) entry which is preliminary data.</text>
</comment>
<dbReference type="Proteomes" id="UP000298030">
    <property type="component" value="Unassembled WGS sequence"/>
</dbReference>
<gene>
    <name evidence="1" type="ORF">FA13DRAFT_1640371</name>
</gene>
<evidence type="ECO:0000313" key="2">
    <source>
        <dbReference type="Proteomes" id="UP000298030"/>
    </source>
</evidence>
<feature type="non-terminal residue" evidence="1">
    <location>
        <position position="1"/>
    </location>
</feature>
<protein>
    <recommendedName>
        <fullName evidence="3">Retrotransposon gag domain-containing protein</fullName>
    </recommendedName>
</protein>
<name>A0A4Y7SMG6_COPMI</name>
<dbReference type="EMBL" id="QPFP01000082">
    <property type="protein sequence ID" value="TEB23035.1"/>
    <property type="molecule type" value="Genomic_DNA"/>
</dbReference>
<dbReference type="AlphaFoldDB" id="A0A4Y7SMG6"/>
<dbReference type="OrthoDB" id="3205788at2759"/>